<keyword evidence="3" id="KW-0804">Transcription</keyword>
<dbReference type="InterPro" id="IPR011051">
    <property type="entry name" value="RmlC_Cupin_sf"/>
</dbReference>
<dbReference type="CDD" id="cd02209">
    <property type="entry name" value="cupin_XRE_C"/>
    <property type="match status" value="1"/>
</dbReference>
<dbReference type="Gene3D" id="1.10.260.40">
    <property type="entry name" value="lambda repressor-like DNA-binding domains"/>
    <property type="match status" value="1"/>
</dbReference>
<dbReference type="EMBL" id="JBHLVX010000013">
    <property type="protein sequence ID" value="MFC0267120.1"/>
    <property type="molecule type" value="Genomic_DNA"/>
</dbReference>
<organism evidence="5 6">
    <name type="scientific">Kushneria aurantia</name>
    <dbReference type="NCBI Taxonomy" id="504092"/>
    <lineage>
        <taxon>Bacteria</taxon>
        <taxon>Pseudomonadati</taxon>
        <taxon>Pseudomonadota</taxon>
        <taxon>Gammaproteobacteria</taxon>
        <taxon>Oceanospirillales</taxon>
        <taxon>Halomonadaceae</taxon>
        <taxon>Kushneria</taxon>
    </lineage>
</organism>
<dbReference type="PANTHER" id="PTHR46797:SF23">
    <property type="entry name" value="HTH-TYPE TRANSCRIPTIONAL REGULATOR SUTR"/>
    <property type="match status" value="1"/>
</dbReference>
<dbReference type="CDD" id="cd00093">
    <property type="entry name" value="HTH_XRE"/>
    <property type="match status" value="1"/>
</dbReference>
<dbReference type="InterPro" id="IPR010982">
    <property type="entry name" value="Lambda_DNA-bd_dom_sf"/>
</dbReference>
<dbReference type="InterPro" id="IPR050807">
    <property type="entry name" value="TransReg_Diox_bact_type"/>
</dbReference>
<dbReference type="PANTHER" id="PTHR46797">
    <property type="entry name" value="HTH-TYPE TRANSCRIPTIONAL REGULATOR"/>
    <property type="match status" value="1"/>
</dbReference>
<evidence type="ECO:0000256" key="2">
    <source>
        <dbReference type="ARBA" id="ARBA00023125"/>
    </source>
</evidence>
<dbReference type="InterPro" id="IPR001387">
    <property type="entry name" value="Cro/C1-type_HTH"/>
</dbReference>
<dbReference type="Pfam" id="PF07883">
    <property type="entry name" value="Cupin_2"/>
    <property type="match status" value="1"/>
</dbReference>
<dbReference type="RefSeq" id="WP_019949960.1">
    <property type="nucleotide sequence ID" value="NZ_JBHLVX010000013.1"/>
</dbReference>
<proteinExistence type="predicted"/>
<dbReference type="Proteomes" id="UP001589814">
    <property type="component" value="Unassembled WGS sequence"/>
</dbReference>
<keyword evidence="6" id="KW-1185">Reference proteome</keyword>
<dbReference type="SMART" id="SM00530">
    <property type="entry name" value="HTH_XRE"/>
    <property type="match status" value="1"/>
</dbReference>
<keyword evidence="1" id="KW-0805">Transcription regulation</keyword>
<dbReference type="InterPro" id="IPR014710">
    <property type="entry name" value="RmlC-like_jellyroll"/>
</dbReference>
<dbReference type="Pfam" id="PF01381">
    <property type="entry name" value="HTH_3"/>
    <property type="match status" value="1"/>
</dbReference>
<dbReference type="InterPro" id="IPR013096">
    <property type="entry name" value="Cupin_2"/>
</dbReference>
<feature type="domain" description="HTH cro/C1-type" evidence="4">
    <location>
        <begin position="12"/>
        <end position="66"/>
    </location>
</feature>
<sequence>MDAKLAAIGRHLKRLRGERGWSLDRTAQACGVSKAMLGQIERSESTPTVATLWKIASGLQVPLSYFLLPSGVETHHAAPGVYRDTAGMRVEPLFAFDPALGFEMYAVELEPGAVSESAPHAAGVIEHVVVIEGSMELVVDGTRHPLHSGDALRFPADQPHAYRNPASGVARFHDLIHYPANHASVVTPAE</sequence>
<evidence type="ECO:0000259" key="4">
    <source>
        <dbReference type="PROSITE" id="PS50943"/>
    </source>
</evidence>
<dbReference type="PROSITE" id="PS50943">
    <property type="entry name" value="HTH_CROC1"/>
    <property type="match status" value="1"/>
</dbReference>
<comment type="caution">
    <text evidence="5">The sequence shown here is derived from an EMBL/GenBank/DDBJ whole genome shotgun (WGS) entry which is preliminary data.</text>
</comment>
<evidence type="ECO:0000256" key="3">
    <source>
        <dbReference type="ARBA" id="ARBA00023163"/>
    </source>
</evidence>
<dbReference type="Gene3D" id="2.60.120.10">
    <property type="entry name" value="Jelly Rolls"/>
    <property type="match status" value="1"/>
</dbReference>
<accession>A0ABV6G0D9</accession>
<evidence type="ECO:0000256" key="1">
    <source>
        <dbReference type="ARBA" id="ARBA00023015"/>
    </source>
</evidence>
<dbReference type="SUPFAM" id="SSF47413">
    <property type="entry name" value="lambda repressor-like DNA-binding domains"/>
    <property type="match status" value="1"/>
</dbReference>
<keyword evidence="2" id="KW-0238">DNA-binding</keyword>
<dbReference type="SUPFAM" id="SSF51182">
    <property type="entry name" value="RmlC-like cupins"/>
    <property type="match status" value="1"/>
</dbReference>
<name>A0ABV6G0D9_9GAMM</name>
<gene>
    <name evidence="5" type="ORF">ACFFHW_03735</name>
</gene>
<evidence type="ECO:0000313" key="6">
    <source>
        <dbReference type="Proteomes" id="UP001589814"/>
    </source>
</evidence>
<evidence type="ECO:0000313" key="5">
    <source>
        <dbReference type="EMBL" id="MFC0267120.1"/>
    </source>
</evidence>
<reference evidence="5 6" key="1">
    <citation type="submission" date="2024-09" db="EMBL/GenBank/DDBJ databases">
        <authorList>
            <person name="Sun Q."/>
            <person name="Mori K."/>
        </authorList>
    </citation>
    <scope>NUCLEOTIDE SEQUENCE [LARGE SCALE GENOMIC DNA]</scope>
    <source>
        <strain evidence="5 6">CCM 7415</strain>
    </source>
</reference>
<protein>
    <submittedName>
        <fullName evidence="5">Helix-turn-helix domain-containing protein</fullName>
    </submittedName>
</protein>